<sequence>MEEKVFVVVLHPNVALSQLIIGKRHPQDGRFGSRAFWICTHVDMENHYLSVVLEGQPPPGEIQTHPTVFHIPHSAVVCVIETTRGALPLVIEKEKKLGTRV</sequence>
<organism evidence="1 2">
    <name type="scientific">Xylella fastidiosa subsp. multiplex</name>
    <dbReference type="NCBI Taxonomy" id="644357"/>
    <lineage>
        <taxon>Bacteria</taxon>
        <taxon>Pseudomonadati</taxon>
        <taxon>Pseudomonadota</taxon>
        <taxon>Gammaproteobacteria</taxon>
        <taxon>Lysobacterales</taxon>
        <taxon>Lysobacteraceae</taxon>
        <taxon>Xylella</taxon>
    </lineage>
</organism>
<evidence type="ECO:0000313" key="2">
    <source>
        <dbReference type="Proteomes" id="UP001220702"/>
    </source>
</evidence>
<proteinExistence type="predicted"/>
<dbReference type="Proteomes" id="UP001220702">
    <property type="component" value="Unassembled WGS sequence"/>
</dbReference>
<accession>A0AAW6HV76</accession>
<dbReference type="RefSeq" id="WP_154414985.1">
    <property type="nucleotide sequence ID" value="NZ_CP136975.1"/>
</dbReference>
<evidence type="ECO:0000313" key="1">
    <source>
        <dbReference type="EMBL" id="MDC6408698.1"/>
    </source>
</evidence>
<protein>
    <submittedName>
        <fullName evidence="1">Uncharacterized protein</fullName>
    </submittedName>
</protein>
<comment type="caution">
    <text evidence="1">The sequence shown here is derived from an EMBL/GenBank/DDBJ whole genome shotgun (WGS) entry which is preliminary data.</text>
</comment>
<dbReference type="AlphaFoldDB" id="A0AAW6HV76"/>
<dbReference type="EMBL" id="JAJKGN010000001">
    <property type="protein sequence ID" value="MDC6408698.1"/>
    <property type="molecule type" value="Genomic_DNA"/>
</dbReference>
<name>A0AAW6HV76_XYLFS</name>
<gene>
    <name evidence="1" type="ORF">LOK82_08685</name>
</gene>
<reference evidence="1" key="2">
    <citation type="journal article" date="2023" name="Commun. Biol.">
        <title>Suspicions of two bridgehead invasions of Xylella fastidiosa subsp. multiplex in France.</title>
        <authorList>
            <person name="Dupas E."/>
            <person name="Durand K."/>
            <person name="Rieux A."/>
            <person name="Briand M."/>
            <person name="Pruvost O."/>
            <person name="Cunty A."/>
            <person name="Denance N."/>
            <person name="Donnadieu C."/>
            <person name="Legendre B."/>
            <person name="Lopez-Roques C."/>
            <person name="Cesbron S."/>
            <person name="Ravigne V."/>
            <person name="Jacques M.A."/>
        </authorList>
    </citation>
    <scope>NUCLEOTIDE SEQUENCE</scope>
    <source>
        <strain evidence="1">CFBP8070</strain>
    </source>
</reference>
<reference evidence="1" key="1">
    <citation type="submission" date="2021-11" db="EMBL/GenBank/DDBJ databases">
        <authorList>
            <person name="Denance N."/>
            <person name="Briand M."/>
            <person name="Dupas E."/>
            <person name="Durand K."/>
            <person name="Legendre B."/>
            <person name="Cunty A."/>
            <person name="Donnadieu C."/>
            <person name="Lopez Roques C."/>
            <person name="Cesbron S."/>
            <person name="Jacques M.A."/>
        </authorList>
    </citation>
    <scope>NUCLEOTIDE SEQUENCE</scope>
    <source>
        <strain evidence="1">CFBP8070</strain>
    </source>
</reference>